<gene>
    <name evidence="2" type="ORF">AYBTSS11_LOCUS2195</name>
</gene>
<name>A0AA86V2A1_9FABA</name>
<feature type="region of interest" description="Disordered" evidence="1">
    <location>
        <begin position="265"/>
        <end position="294"/>
    </location>
</feature>
<evidence type="ECO:0000313" key="3">
    <source>
        <dbReference type="Proteomes" id="UP001189624"/>
    </source>
</evidence>
<dbReference type="Proteomes" id="UP001189624">
    <property type="component" value="Chromosome 1"/>
</dbReference>
<reference evidence="2" key="1">
    <citation type="submission" date="2023-10" db="EMBL/GenBank/DDBJ databases">
        <authorList>
            <person name="Domelevo Entfellner J.-B."/>
        </authorList>
    </citation>
    <scope>NUCLEOTIDE SEQUENCE</scope>
</reference>
<feature type="compositionally biased region" description="Basic and acidic residues" evidence="1">
    <location>
        <begin position="281"/>
        <end position="293"/>
    </location>
</feature>
<dbReference type="Gramene" id="rna-AYBTSS11_LOCUS2195">
    <property type="protein sequence ID" value="CAJ1861991.1"/>
    <property type="gene ID" value="gene-AYBTSS11_LOCUS2195"/>
</dbReference>
<dbReference type="AlphaFoldDB" id="A0AA86V2A1"/>
<evidence type="ECO:0000313" key="2">
    <source>
        <dbReference type="EMBL" id="CAJ1861991.1"/>
    </source>
</evidence>
<proteinExistence type="predicted"/>
<organism evidence="2 3">
    <name type="scientific">Sphenostylis stenocarpa</name>
    <dbReference type="NCBI Taxonomy" id="92480"/>
    <lineage>
        <taxon>Eukaryota</taxon>
        <taxon>Viridiplantae</taxon>
        <taxon>Streptophyta</taxon>
        <taxon>Embryophyta</taxon>
        <taxon>Tracheophyta</taxon>
        <taxon>Spermatophyta</taxon>
        <taxon>Magnoliopsida</taxon>
        <taxon>eudicotyledons</taxon>
        <taxon>Gunneridae</taxon>
        <taxon>Pentapetalae</taxon>
        <taxon>rosids</taxon>
        <taxon>fabids</taxon>
        <taxon>Fabales</taxon>
        <taxon>Fabaceae</taxon>
        <taxon>Papilionoideae</taxon>
        <taxon>50 kb inversion clade</taxon>
        <taxon>NPAAA clade</taxon>
        <taxon>indigoferoid/millettioid clade</taxon>
        <taxon>Phaseoleae</taxon>
        <taxon>Sphenostylis</taxon>
    </lineage>
</organism>
<accession>A0AA86V2A1</accession>
<dbReference type="EMBL" id="OY731398">
    <property type="protein sequence ID" value="CAJ1861991.1"/>
    <property type="molecule type" value="Genomic_DNA"/>
</dbReference>
<evidence type="ECO:0000256" key="1">
    <source>
        <dbReference type="SAM" id="MobiDB-lite"/>
    </source>
</evidence>
<protein>
    <submittedName>
        <fullName evidence="2">Uncharacterized protein</fullName>
    </submittedName>
</protein>
<keyword evidence="3" id="KW-1185">Reference proteome</keyword>
<sequence>MPSENTDMVSSNVFACTAFDRDGKRFPRCIFPHSIGSVPYLTFIARRASRFALDPLIYRIFAPTKRPEQGLGGKNAFPESHWYNLFFISKEDEAKIAFRCPGAVGRTILLAEKLQPKRLPLFLVFPVKLKKTRPRVIRSREKSSKNCRNGERRIREGGKTIHNNFAYALFPPVPISPLGLDKPASYSRLSDEKELALCVLHKIGLRHQPIIAWEPYIEYRIDRAPWLKLCLVFLPNSPQASGSAGSVRTIRLATSLTYTYKERKKEAELLSSDPHSGNQGKGREDPNSERKPTLTDFHAGLTEKEKKDSGQDGDASLSAIGCSSLARGLVFIAHHPAGNSYAPWTEQKVESWSEQAALFYYQT</sequence>